<gene>
    <name evidence="7" type="ORF">IFM89_018130</name>
</gene>
<sequence>MATVVPEEASEPLKYQKWTLKVSIHCEGCKRKVKKVLQNIDGVYATTIDSQQHKVIVTGDVDADTLIKKLVKTGKHAELWPEKVEKKDKKKGKGKNKGEKNDSKNTSEEDSTDSADDEVEKKPCEAGGITVKTNGKIMENLQNGNQSSSCGVDMKGSGNDAPTEKTGAGKKKKKKGKKGQNSNNTPSGVETSIVPVSTGSPSQAVSVNLSPTPQQVYTYSTYDLPSYGPPLYTTSYNMTYPSNGYNAALYQLGPSPYTYSDVYTPSQPLDVADDTYCDEEEASACSIM</sequence>
<dbReference type="GO" id="GO:0046872">
    <property type="term" value="F:metal ion binding"/>
    <property type="evidence" value="ECO:0007669"/>
    <property type="project" value="UniProtKB-KW"/>
</dbReference>
<dbReference type="InterPro" id="IPR036163">
    <property type="entry name" value="HMA_dom_sf"/>
</dbReference>
<feature type="domain" description="HMA" evidence="6">
    <location>
        <begin position="15"/>
        <end position="78"/>
    </location>
</feature>
<feature type="compositionally biased region" description="Basic residues" evidence="5">
    <location>
        <begin position="168"/>
        <end position="178"/>
    </location>
</feature>
<dbReference type="SUPFAM" id="SSF55008">
    <property type="entry name" value="HMA, heavy metal-associated domain"/>
    <property type="match status" value="1"/>
</dbReference>
<dbReference type="OrthoDB" id="689350at2759"/>
<accession>A0A835HVX9</accession>
<dbReference type="PROSITE" id="PS50846">
    <property type="entry name" value="HMA_2"/>
    <property type="match status" value="1"/>
</dbReference>
<reference evidence="7 8" key="1">
    <citation type="submission" date="2020-10" db="EMBL/GenBank/DDBJ databases">
        <title>The Coptis chinensis genome and diversification of protoberbering-type alkaloids.</title>
        <authorList>
            <person name="Wang B."/>
            <person name="Shu S."/>
            <person name="Song C."/>
            <person name="Liu Y."/>
        </authorList>
    </citation>
    <scope>NUCLEOTIDE SEQUENCE [LARGE SCALE GENOMIC DNA]</scope>
    <source>
        <strain evidence="7">HL-2020</strain>
        <tissue evidence="7">Leaf</tissue>
    </source>
</reference>
<evidence type="ECO:0000256" key="5">
    <source>
        <dbReference type="SAM" id="MobiDB-lite"/>
    </source>
</evidence>
<protein>
    <recommendedName>
        <fullName evidence="6">HMA domain-containing protein</fullName>
    </recommendedName>
</protein>
<keyword evidence="3" id="KW-0449">Lipoprotein</keyword>
<organism evidence="7 8">
    <name type="scientific">Coptis chinensis</name>
    <dbReference type="NCBI Taxonomy" id="261450"/>
    <lineage>
        <taxon>Eukaryota</taxon>
        <taxon>Viridiplantae</taxon>
        <taxon>Streptophyta</taxon>
        <taxon>Embryophyta</taxon>
        <taxon>Tracheophyta</taxon>
        <taxon>Spermatophyta</taxon>
        <taxon>Magnoliopsida</taxon>
        <taxon>Ranunculales</taxon>
        <taxon>Ranunculaceae</taxon>
        <taxon>Coptidoideae</taxon>
        <taxon>Coptis</taxon>
    </lineage>
</organism>
<dbReference type="Proteomes" id="UP000631114">
    <property type="component" value="Unassembled WGS sequence"/>
</dbReference>
<feature type="compositionally biased region" description="Basic and acidic residues" evidence="5">
    <location>
        <begin position="96"/>
        <end position="107"/>
    </location>
</feature>
<dbReference type="AlphaFoldDB" id="A0A835HVX9"/>
<feature type="region of interest" description="Disordered" evidence="5">
    <location>
        <begin position="81"/>
        <end position="207"/>
    </location>
</feature>
<evidence type="ECO:0000259" key="6">
    <source>
        <dbReference type="PROSITE" id="PS50846"/>
    </source>
</evidence>
<feature type="compositionally biased region" description="Acidic residues" evidence="5">
    <location>
        <begin position="108"/>
        <end position="118"/>
    </location>
</feature>
<comment type="caution">
    <text evidence="7">The sequence shown here is derived from an EMBL/GenBank/DDBJ whole genome shotgun (WGS) entry which is preliminary data.</text>
</comment>
<evidence type="ECO:0000256" key="4">
    <source>
        <dbReference type="ARBA" id="ARBA00024045"/>
    </source>
</evidence>
<proteinExistence type="inferred from homology"/>
<evidence type="ECO:0000313" key="8">
    <source>
        <dbReference type="Proteomes" id="UP000631114"/>
    </source>
</evidence>
<feature type="compositionally biased region" description="Polar residues" evidence="5">
    <location>
        <begin position="180"/>
        <end position="207"/>
    </location>
</feature>
<comment type="similarity">
    <text evidence="4">Belongs to the HIPP family.</text>
</comment>
<dbReference type="InterPro" id="IPR006121">
    <property type="entry name" value="HMA_dom"/>
</dbReference>
<keyword evidence="3" id="KW-0636">Prenylation</keyword>
<keyword evidence="2" id="KW-0479">Metal-binding</keyword>
<dbReference type="EMBL" id="JADFTS010000005">
    <property type="protein sequence ID" value="KAF9605734.1"/>
    <property type="molecule type" value="Genomic_DNA"/>
</dbReference>
<dbReference type="CDD" id="cd00371">
    <property type="entry name" value="HMA"/>
    <property type="match status" value="1"/>
</dbReference>
<dbReference type="PANTHER" id="PTHR45868:SF80">
    <property type="entry name" value="F15K9.8-RELATED"/>
    <property type="match status" value="1"/>
</dbReference>
<evidence type="ECO:0000313" key="7">
    <source>
        <dbReference type="EMBL" id="KAF9605734.1"/>
    </source>
</evidence>
<dbReference type="FunFam" id="3.30.70.100:FF:000008">
    <property type="entry name" value="Copper transport protein ATOX1"/>
    <property type="match status" value="1"/>
</dbReference>
<keyword evidence="1" id="KW-0488">Methylation</keyword>
<name>A0A835HVX9_9MAGN</name>
<dbReference type="Gene3D" id="3.30.70.100">
    <property type="match status" value="1"/>
</dbReference>
<dbReference type="PANTHER" id="PTHR45868">
    <property type="entry name" value="HEAVY METAL-ASSOCIATED ISOPRENYLATED PLANT PROTEIN 33-RELATED"/>
    <property type="match status" value="1"/>
</dbReference>
<evidence type="ECO:0000256" key="1">
    <source>
        <dbReference type="ARBA" id="ARBA00022481"/>
    </source>
</evidence>
<dbReference type="Pfam" id="PF00403">
    <property type="entry name" value="HMA"/>
    <property type="match status" value="1"/>
</dbReference>
<evidence type="ECO:0000256" key="2">
    <source>
        <dbReference type="ARBA" id="ARBA00022723"/>
    </source>
</evidence>
<evidence type="ECO:0000256" key="3">
    <source>
        <dbReference type="ARBA" id="ARBA00023289"/>
    </source>
</evidence>
<feature type="compositionally biased region" description="Polar residues" evidence="5">
    <location>
        <begin position="140"/>
        <end position="150"/>
    </location>
</feature>
<keyword evidence="8" id="KW-1185">Reference proteome</keyword>